<evidence type="ECO:0000256" key="2">
    <source>
        <dbReference type="ARBA" id="ARBA00022741"/>
    </source>
</evidence>
<name>A0A2Z6QY34_9GLOM</name>
<dbReference type="InterPro" id="IPR000719">
    <property type="entry name" value="Prot_kinase_dom"/>
</dbReference>
<dbReference type="InterPro" id="IPR011990">
    <property type="entry name" value="TPR-like_helical_dom_sf"/>
</dbReference>
<dbReference type="InterPro" id="IPR017441">
    <property type="entry name" value="Protein_kinase_ATP_BS"/>
</dbReference>
<feature type="binding site" evidence="5">
    <location>
        <position position="63"/>
    </location>
    <ligand>
        <name>ATP</name>
        <dbReference type="ChEBI" id="CHEBI:30616"/>
    </ligand>
</feature>
<accession>A0A2Z6QY34</accession>
<dbReference type="EMBL" id="BEXD01000196">
    <property type="protein sequence ID" value="GBB85186.1"/>
    <property type="molecule type" value="Genomic_DNA"/>
</dbReference>
<evidence type="ECO:0000313" key="9">
    <source>
        <dbReference type="Proteomes" id="UP000247702"/>
    </source>
</evidence>
<dbReference type="SUPFAM" id="SSF56112">
    <property type="entry name" value="Protein kinase-like (PK-like)"/>
    <property type="match status" value="1"/>
</dbReference>
<dbReference type="Gene3D" id="1.10.510.10">
    <property type="entry name" value="Transferase(Phosphotransferase) domain 1"/>
    <property type="match status" value="1"/>
</dbReference>
<proteinExistence type="predicted"/>
<reference evidence="8" key="2">
    <citation type="submission" date="2019-10" db="EMBL/GenBank/DDBJ databases">
        <title>Conservation and host-specific expression of non-tandemly repeated heterogenous ribosome RNA gene in arbuscular mycorrhizal fungi.</title>
        <authorList>
            <person name="Maeda T."/>
            <person name="Kobayashi Y."/>
            <person name="Nakagawa T."/>
            <person name="Ezawa T."/>
            <person name="Yamaguchi K."/>
            <person name="Bino T."/>
            <person name="Nishimoto Y."/>
            <person name="Shigenobu S."/>
            <person name="Kawaguchi M."/>
        </authorList>
    </citation>
    <scope>NUCLEOTIDE SEQUENCE</scope>
    <source>
        <strain evidence="8">HR1</strain>
    </source>
</reference>
<dbReference type="PANTHER" id="PTHR44329:SF288">
    <property type="entry name" value="MITOGEN-ACTIVATED PROTEIN KINASE KINASE KINASE 20"/>
    <property type="match status" value="1"/>
</dbReference>
<evidence type="ECO:0000256" key="1">
    <source>
        <dbReference type="ARBA" id="ARBA00022679"/>
    </source>
</evidence>
<dbReference type="SUPFAM" id="SSF81901">
    <property type="entry name" value="HCP-like"/>
    <property type="match status" value="1"/>
</dbReference>
<dbReference type="Pfam" id="PF07714">
    <property type="entry name" value="PK_Tyr_Ser-Thr"/>
    <property type="match status" value="1"/>
</dbReference>
<evidence type="ECO:0000256" key="4">
    <source>
        <dbReference type="ARBA" id="ARBA00022840"/>
    </source>
</evidence>
<evidence type="ECO:0000259" key="6">
    <source>
        <dbReference type="PROSITE" id="PS50011"/>
    </source>
</evidence>
<dbReference type="GO" id="GO:0004674">
    <property type="term" value="F:protein serine/threonine kinase activity"/>
    <property type="evidence" value="ECO:0007669"/>
    <property type="project" value="TreeGrafter"/>
</dbReference>
<dbReference type="Pfam" id="PF08238">
    <property type="entry name" value="Sel1"/>
    <property type="match status" value="5"/>
</dbReference>
<dbReference type="STRING" id="94130.A0A2Z6QY34"/>
<dbReference type="GO" id="GO:0005524">
    <property type="term" value="F:ATP binding"/>
    <property type="evidence" value="ECO:0007669"/>
    <property type="project" value="UniProtKB-UniRule"/>
</dbReference>
<organism evidence="7 9">
    <name type="scientific">Rhizophagus clarus</name>
    <dbReference type="NCBI Taxonomy" id="94130"/>
    <lineage>
        <taxon>Eukaryota</taxon>
        <taxon>Fungi</taxon>
        <taxon>Fungi incertae sedis</taxon>
        <taxon>Mucoromycota</taxon>
        <taxon>Glomeromycotina</taxon>
        <taxon>Glomeromycetes</taxon>
        <taxon>Glomerales</taxon>
        <taxon>Glomeraceae</taxon>
        <taxon>Rhizophagus</taxon>
    </lineage>
</organism>
<keyword evidence="2 5" id="KW-0547">Nucleotide-binding</keyword>
<dbReference type="InterPro" id="IPR006597">
    <property type="entry name" value="Sel1-like"/>
</dbReference>
<keyword evidence="1" id="KW-0808">Transferase</keyword>
<dbReference type="Proteomes" id="UP000247702">
    <property type="component" value="Unassembled WGS sequence"/>
</dbReference>
<protein>
    <submittedName>
        <fullName evidence="8">Kinase-like domain-containing protein</fullName>
    </submittedName>
</protein>
<dbReference type="PRINTS" id="PR00109">
    <property type="entry name" value="TYRKINASE"/>
</dbReference>
<dbReference type="PANTHER" id="PTHR44329">
    <property type="entry name" value="SERINE/THREONINE-PROTEIN KINASE TNNI3K-RELATED"/>
    <property type="match status" value="1"/>
</dbReference>
<dbReference type="PROSITE" id="PS00107">
    <property type="entry name" value="PROTEIN_KINASE_ATP"/>
    <property type="match status" value="1"/>
</dbReference>
<dbReference type="InterPro" id="IPR051681">
    <property type="entry name" value="Ser/Thr_Kinases-Pseudokinases"/>
</dbReference>
<sequence length="654" mass="75598">MEHIETIKTETEIVDWIEEAITNNHIRLYEYDKFSCIQEIGSGGFGQVFKAKFKNTDKYFALKSFFNLNNVTIKEIVNELKLQREVDFHDNIIRFYGITKPALDYKKGKDYYLVLEYADQGNLKSYLNENFENLTWNDKYNMAYQLACAVLCLHDEGIVHNDLNSCNILIHQNVIKLADFGLSKRIDESSRLQSKLFGVIPYTDPKKFSKRKTQKTDEKSDVYSIGILLWEISSGKPPYKENEPYDIDLAMEIMGGLRETVVPNTPPDYVRLYEECWDGEPINRPNMREVVERLKMNIQPEELPYRKKTPPESPLQEELSQLAKKFNKMVTNDLNVSELDSLHGELTSLVEKFKEKTETTDYSQPSSNVISTHSSNDHLLNTTVEIESTRSSEEEFIERDLSNNVDEITKLYFKILNEGKSLNIRKKYVLDYLNDHKISKKEIYNWLINNKNNPDNIFLLGYFNYFGIIKDKNYEFAFYLFMNASAQNHILSLYYVGACNQYGHGTKKNLQLAFDCYQTIAEKNIAIGQAKLGYFYEKGIGVEKDEAKAVSWFIKGESNGSFLAAYDLAQCYRYGKGVNEDHVKAFNLCRKAANSGDGMAIAQHDLGEMYEKGIGTEEDMDLAIYWYSKSSEQGYNNASVKLKRLNKKRTCKIS</sequence>
<dbReference type="Proteomes" id="UP000615446">
    <property type="component" value="Unassembled WGS sequence"/>
</dbReference>
<dbReference type="OrthoDB" id="4062651at2759"/>
<dbReference type="Gene3D" id="1.25.40.10">
    <property type="entry name" value="Tetratricopeptide repeat domain"/>
    <property type="match status" value="2"/>
</dbReference>
<dbReference type="SMART" id="SM00671">
    <property type="entry name" value="SEL1"/>
    <property type="match status" value="5"/>
</dbReference>
<reference evidence="7 9" key="1">
    <citation type="submission" date="2017-11" db="EMBL/GenBank/DDBJ databases">
        <title>The genome of Rhizophagus clarus HR1 reveals common genetic basis of auxotrophy among arbuscular mycorrhizal fungi.</title>
        <authorList>
            <person name="Kobayashi Y."/>
        </authorList>
    </citation>
    <scope>NUCLEOTIDE SEQUENCE [LARGE SCALE GENOMIC DNA]</scope>
    <source>
        <strain evidence="7 9">HR1</strain>
    </source>
</reference>
<comment type="caution">
    <text evidence="7">The sequence shown here is derived from an EMBL/GenBank/DDBJ whole genome shotgun (WGS) entry which is preliminary data.</text>
</comment>
<dbReference type="InterPro" id="IPR001245">
    <property type="entry name" value="Ser-Thr/Tyr_kinase_cat_dom"/>
</dbReference>
<keyword evidence="4 5" id="KW-0067">ATP-binding</keyword>
<evidence type="ECO:0000313" key="8">
    <source>
        <dbReference type="EMBL" id="GES90961.1"/>
    </source>
</evidence>
<dbReference type="EMBL" id="BLAL01000197">
    <property type="protein sequence ID" value="GES90961.1"/>
    <property type="molecule type" value="Genomic_DNA"/>
</dbReference>
<evidence type="ECO:0000256" key="3">
    <source>
        <dbReference type="ARBA" id="ARBA00022777"/>
    </source>
</evidence>
<keyword evidence="9" id="KW-1185">Reference proteome</keyword>
<feature type="domain" description="Protein kinase" evidence="6">
    <location>
        <begin position="34"/>
        <end position="296"/>
    </location>
</feature>
<keyword evidence="3 8" id="KW-0418">Kinase</keyword>
<dbReference type="AlphaFoldDB" id="A0A2Z6QY34"/>
<evidence type="ECO:0000256" key="5">
    <source>
        <dbReference type="PROSITE-ProRule" id="PRU10141"/>
    </source>
</evidence>
<evidence type="ECO:0000313" key="7">
    <source>
        <dbReference type="EMBL" id="GBB85186.1"/>
    </source>
</evidence>
<dbReference type="PROSITE" id="PS50011">
    <property type="entry name" value="PROTEIN_KINASE_DOM"/>
    <property type="match status" value="1"/>
</dbReference>
<dbReference type="InterPro" id="IPR011009">
    <property type="entry name" value="Kinase-like_dom_sf"/>
</dbReference>
<gene>
    <name evidence="8" type="ORF">RCL2_001779300</name>
    <name evidence="7" type="ORF">RclHR1_11740005</name>
</gene>